<name>A0A974DKD5_XENLA</name>
<accession>A0A974DKD5</accession>
<dbReference type="EMBL" id="CM004469">
    <property type="protein sequence ID" value="OCT92277.1"/>
    <property type="molecule type" value="Genomic_DNA"/>
</dbReference>
<evidence type="ECO:0000313" key="2">
    <source>
        <dbReference type="Proteomes" id="UP000694892"/>
    </source>
</evidence>
<dbReference type="Proteomes" id="UP000694892">
    <property type="component" value="Chromosome 2S"/>
</dbReference>
<sequence>MSGIAAITFRVHIHGLLIINYSTSLNKMLHFLKEFFIIVEIQFFQVFTKDFLIFSLHLRRFLFEKLDYKYLMCIFSVNQMQYLHGNEALHLFFFAKLSWIIKKQTSPSINLQLSVFNVNNLLGNFSVS</sequence>
<gene>
    <name evidence="1" type="ORF">XELAEV_18015333mg</name>
</gene>
<dbReference type="AlphaFoldDB" id="A0A974DKD5"/>
<proteinExistence type="predicted"/>
<protein>
    <submittedName>
        <fullName evidence="1">Uncharacterized protein</fullName>
    </submittedName>
</protein>
<evidence type="ECO:0000313" key="1">
    <source>
        <dbReference type="EMBL" id="OCT92277.1"/>
    </source>
</evidence>
<reference evidence="2" key="1">
    <citation type="journal article" date="2016" name="Nature">
        <title>Genome evolution in the allotetraploid frog Xenopus laevis.</title>
        <authorList>
            <person name="Session A.M."/>
            <person name="Uno Y."/>
            <person name="Kwon T."/>
            <person name="Chapman J.A."/>
            <person name="Toyoda A."/>
            <person name="Takahashi S."/>
            <person name="Fukui A."/>
            <person name="Hikosaka A."/>
            <person name="Suzuki A."/>
            <person name="Kondo M."/>
            <person name="van Heeringen S.J."/>
            <person name="Quigley I."/>
            <person name="Heinz S."/>
            <person name="Ogino H."/>
            <person name="Ochi H."/>
            <person name="Hellsten U."/>
            <person name="Lyons J.B."/>
            <person name="Simakov O."/>
            <person name="Putnam N."/>
            <person name="Stites J."/>
            <person name="Kuroki Y."/>
            <person name="Tanaka T."/>
            <person name="Michiue T."/>
            <person name="Watanabe M."/>
            <person name="Bogdanovic O."/>
            <person name="Lister R."/>
            <person name="Georgiou G."/>
            <person name="Paranjpe S.S."/>
            <person name="van Kruijsbergen I."/>
            <person name="Shu S."/>
            <person name="Carlson J."/>
            <person name="Kinoshita T."/>
            <person name="Ohta Y."/>
            <person name="Mawaribuchi S."/>
            <person name="Jenkins J."/>
            <person name="Grimwood J."/>
            <person name="Schmutz J."/>
            <person name="Mitros T."/>
            <person name="Mozaffari S.V."/>
            <person name="Suzuki Y."/>
            <person name="Haramoto Y."/>
            <person name="Yamamoto T.S."/>
            <person name="Takagi C."/>
            <person name="Heald R."/>
            <person name="Miller K."/>
            <person name="Haudenschild C."/>
            <person name="Kitzman J."/>
            <person name="Nakayama T."/>
            <person name="Izutsu Y."/>
            <person name="Robert J."/>
            <person name="Fortriede J."/>
            <person name="Burns K."/>
            <person name="Lotay V."/>
            <person name="Karimi K."/>
            <person name="Yasuoka Y."/>
            <person name="Dichmann D.S."/>
            <person name="Flajnik M.F."/>
            <person name="Houston D.W."/>
            <person name="Shendure J."/>
            <person name="DuPasquier L."/>
            <person name="Vize P.D."/>
            <person name="Zorn A.M."/>
            <person name="Ito M."/>
            <person name="Marcotte E.M."/>
            <person name="Wallingford J.B."/>
            <person name="Ito Y."/>
            <person name="Asashima M."/>
            <person name="Ueno N."/>
            <person name="Matsuda Y."/>
            <person name="Veenstra G.J."/>
            <person name="Fujiyama A."/>
            <person name="Harland R.M."/>
            <person name="Taira M."/>
            <person name="Rokhsar D.S."/>
        </authorList>
    </citation>
    <scope>NUCLEOTIDE SEQUENCE [LARGE SCALE GENOMIC DNA]</scope>
    <source>
        <strain evidence="2">J</strain>
    </source>
</reference>
<organism evidence="1 2">
    <name type="scientific">Xenopus laevis</name>
    <name type="common">African clawed frog</name>
    <dbReference type="NCBI Taxonomy" id="8355"/>
    <lineage>
        <taxon>Eukaryota</taxon>
        <taxon>Metazoa</taxon>
        <taxon>Chordata</taxon>
        <taxon>Craniata</taxon>
        <taxon>Vertebrata</taxon>
        <taxon>Euteleostomi</taxon>
        <taxon>Amphibia</taxon>
        <taxon>Batrachia</taxon>
        <taxon>Anura</taxon>
        <taxon>Pipoidea</taxon>
        <taxon>Pipidae</taxon>
        <taxon>Xenopodinae</taxon>
        <taxon>Xenopus</taxon>
        <taxon>Xenopus</taxon>
    </lineage>
</organism>